<proteinExistence type="predicted"/>
<dbReference type="Proteomes" id="UP000544742">
    <property type="component" value="Unassembled WGS sequence"/>
</dbReference>
<organism evidence="1 2">
    <name type="scientific">Methanothrix soehngenii</name>
    <name type="common">Methanosaeta concilii</name>
    <dbReference type="NCBI Taxonomy" id="2223"/>
    <lineage>
        <taxon>Archaea</taxon>
        <taxon>Methanobacteriati</taxon>
        <taxon>Methanobacteriota</taxon>
        <taxon>Stenosarchaea group</taxon>
        <taxon>Methanomicrobia</taxon>
        <taxon>Methanotrichales</taxon>
        <taxon>Methanotrichaceae</taxon>
        <taxon>Methanothrix</taxon>
    </lineage>
</organism>
<evidence type="ECO:0000313" key="2">
    <source>
        <dbReference type="Proteomes" id="UP000544742"/>
    </source>
</evidence>
<sequence>MSWSKAAVKGVWKEAISSAAASSGAMTGPNMLVVLQRRGRQKRVTSIAFFIDLEEWIVARIPWGYPIPPIAGHTIESSKETIAVFD</sequence>
<comment type="caution">
    <text evidence="1">The sequence shown here is derived from an EMBL/GenBank/DDBJ whole genome shotgun (WGS) entry which is preliminary data.</text>
</comment>
<evidence type="ECO:0000313" key="1">
    <source>
        <dbReference type="EMBL" id="NLJ22569.1"/>
    </source>
</evidence>
<gene>
    <name evidence="1" type="ORF">GX426_05620</name>
</gene>
<reference evidence="1 2" key="1">
    <citation type="journal article" date="2020" name="Biotechnol. Biofuels">
        <title>New insights from the biogas microbiome by comprehensive genome-resolved metagenomics of nearly 1600 species originating from multiple anaerobic digesters.</title>
        <authorList>
            <person name="Campanaro S."/>
            <person name="Treu L."/>
            <person name="Rodriguez-R L.M."/>
            <person name="Kovalovszki A."/>
            <person name="Ziels R.M."/>
            <person name="Maus I."/>
            <person name="Zhu X."/>
            <person name="Kougias P.G."/>
            <person name="Basile A."/>
            <person name="Luo G."/>
            <person name="Schluter A."/>
            <person name="Konstantinidis K.T."/>
            <person name="Angelidaki I."/>
        </authorList>
    </citation>
    <scope>NUCLEOTIDE SEQUENCE [LARGE SCALE GENOMIC DNA]</scope>
    <source>
        <strain evidence="1">AS27yjCOA_157</strain>
    </source>
</reference>
<protein>
    <submittedName>
        <fullName evidence="1">Uncharacterized protein</fullName>
    </submittedName>
</protein>
<name>A0A7K4AHV0_METSH</name>
<accession>A0A7K4AHV0</accession>
<dbReference type="EMBL" id="JAAYUN010000096">
    <property type="protein sequence ID" value="NLJ22569.1"/>
    <property type="molecule type" value="Genomic_DNA"/>
</dbReference>
<dbReference type="AlphaFoldDB" id="A0A7K4AHV0"/>